<accession>A0ABT8UE02</accession>
<evidence type="ECO:0000259" key="1">
    <source>
        <dbReference type="Pfam" id="PF00188"/>
    </source>
</evidence>
<evidence type="ECO:0000313" key="3">
    <source>
        <dbReference type="Proteomes" id="UP001168823"/>
    </source>
</evidence>
<keyword evidence="3" id="KW-1185">Reference proteome</keyword>
<dbReference type="InterPro" id="IPR014044">
    <property type="entry name" value="CAP_dom"/>
</dbReference>
<organism evidence="2 3">
    <name type="scientific">Mycolicibacterium arseniciresistens</name>
    <dbReference type="NCBI Taxonomy" id="3062257"/>
    <lineage>
        <taxon>Bacteria</taxon>
        <taxon>Bacillati</taxon>
        <taxon>Actinomycetota</taxon>
        <taxon>Actinomycetes</taxon>
        <taxon>Mycobacteriales</taxon>
        <taxon>Mycobacteriaceae</taxon>
        <taxon>Mycolicibacterium</taxon>
    </lineage>
</organism>
<dbReference type="PANTHER" id="PTHR31157">
    <property type="entry name" value="SCP DOMAIN-CONTAINING PROTEIN"/>
    <property type="match status" value="1"/>
</dbReference>
<evidence type="ECO:0000313" key="2">
    <source>
        <dbReference type="EMBL" id="MDO3636019.1"/>
    </source>
</evidence>
<dbReference type="CDD" id="cd05379">
    <property type="entry name" value="CAP_bacterial"/>
    <property type="match status" value="1"/>
</dbReference>
<gene>
    <name evidence="2" type="ORF">Q2100_09710</name>
</gene>
<dbReference type="PANTHER" id="PTHR31157:SF1">
    <property type="entry name" value="SCP DOMAIN-CONTAINING PROTEIN"/>
    <property type="match status" value="1"/>
</dbReference>
<proteinExistence type="predicted"/>
<name>A0ABT8UE02_9MYCO</name>
<dbReference type="Gene3D" id="3.40.33.10">
    <property type="entry name" value="CAP"/>
    <property type="match status" value="1"/>
</dbReference>
<dbReference type="EMBL" id="JAUMSQ010000050">
    <property type="protein sequence ID" value="MDO3636019.1"/>
    <property type="molecule type" value="Genomic_DNA"/>
</dbReference>
<reference evidence="2" key="1">
    <citation type="submission" date="2023-07" db="EMBL/GenBank/DDBJ databases">
        <title>Mycolicibacterium sp. nov., a novel bacterial species.</title>
        <authorList>
            <person name="Cao Y."/>
        </authorList>
    </citation>
    <scope>NUCLEOTIDE SEQUENCE</scope>
    <source>
        <strain evidence="2">KC 300</strain>
    </source>
</reference>
<sequence length="179" mass="19062">MAAPQLRRPLPPSATVTRLLLRSAAVLACFVVLAVSAAPAMPLAGADNARLNDSVVANVYRTHYLAGCGNDVTINPQLRLAAEWHTRDVLAHRNLNGDIGSDGSTVQSRARAAGFPGDVAQTVAINPALAINGLEIVNQWYSDPADLAIMRDCRYTAIGVWSENSLDRSVVVAVYGRQT</sequence>
<dbReference type="Proteomes" id="UP001168823">
    <property type="component" value="Unassembled WGS sequence"/>
</dbReference>
<dbReference type="Pfam" id="PF00188">
    <property type="entry name" value="CAP"/>
    <property type="match status" value="1"/>
</dbReference>
<feature type="domain" description="SCP" evidence="1">
    <location>
        <begin position="70"/>
        <end position="174"/>
    </location>
</feature>
<comment type="caution">
    <text evidence="2">The sequence shown here is derived from an EMBL/GenBank/DDBJ whole genome shotgun (WGS) entry which is preliminary data.</text>
</comment>
<dbReference type="RefSeq" id="WP_302913872.1">
    <property type="nucleotide sequence ID" value="NZ_JAUMSQ010000050.1"/>
</dbReference>
<dbReference type="InterPro" id="IPR035940">
    <property type="entry name" value="CAP_sf"/>
</dbReference>
<protein>
    <submittedName>
        <fullName evidence="2">CAP domain-containing protein</fullName>
    </submittedName>
</protein>